<protein>
    <recommendedName>
        <fullName evidence="6">Choline monooxygenase, chloroplastic</fullName>
        <ecNumber evidence="5">1.14.15.7</ecNumber>
    </recommendedName>
</protein>
<evidence type="ECO:0000256" key="3">
    <source>
        <dbReference type="ARBA" id="ARBA00008751"/>
    </source>
</evidence>
<comment type="catalytic activity">
    <reaction evidence="15">
        <text>choline + 2 reduced [2Fe-2S]-[ferredoxin] + O2 + 2 H(+) = betaine aldehyde hydrate + 2 oxidized [2Fe-2S]-[ferredoxin] + H2O</text>
        <dbReference type="Rhea" id="RHEA:17769"/>
        <dbReference type="Rhea" id="RHEA-COMP:10000"/>
        <dbReference type="Rhea" id="RHEA-COMP:10001"/>
        <dbReference type="ChEBI" id="CHEBI:15354"/>
        <dbReference type="ChEBI" id="CHEBI:15377"/>
        <dbReference type="ChEBI" id="CHEBI:15378"/>
        <dbReference type="ChEBI" id="CHEBI:15379"/>
        <dbReference type="ChEBI" id="CHEBI:15870"/>
        <dbReference type="ChEBI" id="CHEBI:33737"/>
        <dbReference type="ChEBI" id="CHEBI:33738"/>
        <dbReference type="EC" id="1.14.15.7"/>
    </reaction>
</comment>
<evidence type="ECO:0000256" key="10">
    <source>
        <dbReference type="ARBA" id="ARBA00022964"/>
    </source>
</evidence>
<dbReference type="SUPFAM" id="SSF50022">
    <property type="entry name" value="ISP domain"/>
    <property type="match status" value="1"/>
</dbReference>
<evidence type="ECO:0000259" key="16">
    <source>
        <dbReference type="PROSITE" id="PS51296"/>
    </source>
</evidence>
<dbReference type="CDD" id="cd08881">
    <property type="entry name" value="RHO_alpha_C_NDO-like"/>
    <property type="match status" value="1"/>
</dbReference>
<dbReference type="SUPFAM" id="SSF55961">
    <property type="entry name" value="Bet v1-like"/>
    <property type="match status" value="1"/>
</dbReference>
<evidence type="ECO:0000313" key="18">
    <source>
        <dbReference type="Proteomes" id="UP001174909"/>
    </source>
</evidence>
<dbReference type="GO" id="GO:0005506">
    <property type="term" value="F:iron ion binding"/>
    <property type="evidence" value="ECO:0007669"/>
    <property type="project" value="InterPro"/>
</dbReference>
<dbReference type="Gene3D" id="3.90.380.10">
    <property type="entry name" value="Naphthalene 1,2-dioxygenase Alpha Subunit, Chain A, domain 1"/>
    <property type="match status" value="1"/>
</dbReference>
<evidence type="ECO:0000256" key="12">
    <source>
        <dbReference type="ARBA" id="ARBA00023004"/>
    </source>
</evidence>
<reference evidence="17" key="1">
    <citation type="submission" date="2023-03" db="EMBL/GenBank/DDBJ databases">
        <authorList>
            <person name="Steffen K."/>
            <person name="Cardenas P."/>
        </authorList>
    </citation>
    <scope>NUCLEOTIDE SEQUENCE</scope>
</reference>
<comment type="similarity">
    <text evidence="4">Belongs to the choline monooxygenase family.</text>
</comment>
<dbReference type="Pfam" id="PF00848">
    <property type="entry name" value="Ring_hydroxyl_A"/>
    <property type="match status" value="1"/>
</dbReference>
<evidence type="ECO:0000256" key="1">
    <source>
        <dbReference type="ARBA" id="ARBA00002149"/>
    </source>
</evidence>
<evidence type="ECO:0000256" key="5">
    <source>
        <dbReference type="ARBA" id="ARBA00012763"/>
    </source>
</evidence>
<sequence>MVDRENGLVSREIFVNSDIYAEEQERIFTRAWLFVGHESQVSKPGDFFISSMGEESVILCRDRQGEVHVFLNSCTHRGMKVCRYDEGNTPIFSCPYHGWSFATDGALVGVPYYKDAYHEELDKSQWGLLRVPRMTNYKGGIWASWDPQAPDFLEYIGEFRTYLDILFDGWDGSEGGTEIIGGIEKWLVPSNWKFPAENFIGDRYHNISHRSVDLVGIGPSGQGRRDNSEREGAKSLDVSFPERGHGTVIFLRPEEAQPVRSYQNDPIVAEYFHACEIARKERQGQLWRIMGGPGTIFPNMSYLPRQPRSIAVWHPRGPDQTEVWRWYLVDSTAPPEVKEFLRQYYIRYSGPSGLTEQDDMENWNYAHAASRGAMARRRSYNYQMGMGYAVDDFEDGGLHLPGTVLDTTKARAGEQNQRTFYSRWADFMAARDWDELAGWRHGNGANGSGSR</sequence>
<evidence type="ECO:0000256" key="6">
    <source>
        <dbReference type="ARBA" id="ARBA00014931"/>
    </source>
</evidence>
<evidence type="ECO:0000256" key="13">
    <source>
        <dbReference type="ARBA" id="ARBA00023014"/>
    </source>
</evidence>
<dbReference type="InterPro" id="IPR036922">
    <property type="entry name" value="Rieske_2Fe-2S_sf"/>
</dbReference>
<dbReference type="GO" id="GO:0051213">
    <property type="term" value="F:dioxygenase activity"/>
    <property type="evidence" value="ECO:0007669"/>
    <property type="project" value="UniProtKB-KW"/>
</dbReference>
<gene>
    <name evidence="17" type="ORF">GBAR_LOCUS14803</name>
</gene>
<evidence type="ECO:0000256" key="8">
    <source>
        <dbReference type="ARBA" id="ARBA00022723"/>
    </source>
</evidence>
<name>A0AA35SA22_GEOBA</name>
<dbReference type="AlphaFoldDB" id="A0AA35SA22"/>
<comment type="caution">
    <text evidence="17">The sequence shown here is derived from an EMBL/GenBank/DDBJ whole genome shotgun (WGS) entry which is preliminary data.</text>
</comment>
<dbReference type="InterPro" id="IPR015881">
    <property type="entry name" value="ARHD_Rieske_2Fe_2S"/>
</dbReference>
<dbReference type="PANTHER" id="PTHR43756">
    <property type="entry name" value="CHOLINE MONOOXYGENASE, CHLOROPLASTIC"/>
    <property type="match status" value="1"/>
</dbReference>
<keyword evidence="8" id="KW-0479">Metal-binding</keyword>
<keyword evidence="14" id="KW-0520">NAD</keyword>
<dbReference type="PANTHER" id="PTHR43756:SF1">
    <property type="entry name" value="3-PHENYLPROPIONATE_CINNAMIC ACID DIOXYGENASE SUBUNIT ALPHA"/>
    <property type="match status" value="1"/>
</dbReference>
<dbReference type="Gene3D" id="2.102.10.10">
    <property type="entry name" value="Rieske [2Fe-2S] iron-sulphur domain"/>
    <property type="match status" value="1"/>
</dbReference>
<dbReference type="EC" id="1.14.15.7" evidence="5"/>
<dbReference type="Proteomes" id="UP001174909">
    <property type="component" value="Unassembled WGS sequence"/>
</dbReference>
<dbReference type="GO" id="GO:0051537">
    <property type="term" value="F:2 iron, 2 sulfur cluster binding"/>
    <property type="evidence" value="ECO:0007669"/>
    <property type="project" value="UniProtKB-KW"/>
</dbReference>
<dbReference type="Pfam" id="PF00355">
    <property type="entry name" value="Rieske"/>
    <property type="match status" value="1"/>
</dbReference>
<proteinExistence type="inferred from homology"/>
<comment type="function">
    <text evidence="1">Catalyzes the first step of the osmoprotectant glycine betaine synthesis.</text>
</comment>
<comment type="pathway">
    <text evidence="2">Amine and polyamine biosynthesis; betaine biosynthesis via choline pathway; betaine aldehyde from choline (monooxygenase route): step 1/1.</text>
</comment>
<keyword evidence="12" id="KW-0408">Iron</keyword>
<keyword evidence="10 17" id="KW-0223">Dioxygenase</keyword>
<evidence type="ECO:0000256" key="11">
    <source>
        <dbReference type="ARBA" id="ARBA00023002"/>
    </source>
</evidence>
<dbReference type="GO" id="GO:0019133">
    <property type="term" value="F:choline monooxygenase activity"/>
    <property type="evidence" value="ECO:0007669"/>
    <property type="project" value="UniProtKB-EC"/>
</dbReference>
<dbReference type="EMBL" id="CASHTH010002175">
    <property type="protein sequence ID" value="CAI8025669.1"/>
    <property type="molecule type" value="Genomic_DNA"/>
</dbReference>
<feature type="domain" description="Rieske" evidence="16">
    <location>
        <begin position="32"/>
        <end position="115"/>
    </location>
</feature>
<dbReference type="InterPro" id="IPR001663">
    <property type="entry name" value="Rng_hydr_dOase-A"/>
</dbReference>
<keyword evidence="13" id="KW-0411">Iron-sulfur</keyword>
<comment type="similarity">
    <text evidence="3">Belongs to the bacterial ring-hydroxylating dioxygenase alpha subunit family.</text>
</comment>
<evidence type="ECO:0000256" key="2">
    <source>
        <dbReference type="ARBA" id="ARBA00004866"/>
    </source>
</evidence>
<evidence type="ECO:0000256" key="4">
    <source>
        <dbReference type="ARBA" id="ARBA00010848"/>
    </source>
</evidence>
<keyword evidence="7" id="KW-0001">2Fe-2S</keyword>
<keyword evidence="18" id="KW-1185">Reference proteome</keyword>
<dbReference type="InterPro" id="IPR017941">
    <property type="entry name" value="Rieske_2Fe-2S"/>
</dbReference>
<dbReference type="PRINTS" id="PR00090">
    <property type="entry name" value="RNGDIOXGNASE"/>
</dbReference>
<accession>A0AA35SA22</accession>
<evidence type="ECO:0000256" key="9">
    <source>
        <dbReference type="ARBA" id="ARBA00022797"/>
    </source>
</evidence>
<dbReference type="InterPro" id="IPR043266">
    <property type="entry name" value="RHO_NdoB-like_C"/>
</dbReference>
<organism evidence="17 18">
    <name type="scientific">Geodia barretti</name>
    <name type="common">Barrett's horny sponge</name>
    <dbReference type="NCBI Taxonomy" id="519541"/>
    <lineage>
        <taxon>Eukaryota</taxon>
        <taxon>Metazoa</taxon>
        <taxon>Porifera</taxon>
        <taxon>Demospongiae</taxon>
        <taxon>Heteroscleromorpha</taxon>
        <taxon>Tetractinellida</taxon>
        <taxon>Astrophorina</taxon>
        <taxon>Geodiidae</taxon>
        <taxon>Geodia</taxon>
    </lineage>
</organism>
<evidence type="ECO:0000256" key="15">
    <source>
        <dbReference type="ARBA" id="ARBA00049097"/>
    </source>
</evidence>
<dbReference type="PROSITE" id="PS00570">
    <property type="entry name" value="RING_HYDROXYL_ALPHA"/>
    <property type="match status" value="1"/>
</dbReference>
<evidence type="ECO:0000256" key="14">
    <source>
        <dbReference type="ARBA" id="ARBA00023027"/>
    </source>
</evidence>
<dbReference type="PROSITE" id="PS51296">
    <property type="entry name" value="RIESKE"/>
    <property type="match status" value="1"/>
</dbReference>
<keyword evidence="9" id="KW-0058">Aromatic hydrocarbons catabolism</keyword>
<evidence type="ECO:0000256" key="7">
    <source>
        <dbReference type="ARBA" id="ARBA00022714"/>
    </source>
</evidence>
<keyword evidence="11" id="KW-0560">Oxidoreductase</keyword>
<evidence type="ECO:0000313" key="17">
    <source>
        <dbReference type="EMBL" id="CAI8025669.1"/>
    </source>
</evidence>
<dbReference type="InterPro" id="IPR015879">
    <property type="entry name" value="Ring_hydroxy_dOase_asu_C_dom"/>
</dbReference>